<name>U2T8K2_LEIAQ</name>
<proteinExistence type="predicted"/>
<comment type="caution">
    <text evidence="2">The sequence shown here is derived from an EMBL/GenBank/DDBJ whole genome shotgun (WGS) entry which is preliminary data.</text>
</comment>
<feature type="compositionally biased region" description="Basic and acidic residues" evidence="1">
    <location>
        <begin position="267"/>
        <end position="287"/>
    </location>
</feature>
<dbReference type="Proteomes" id="UP000016605">
    <property type="component" value="Unassembled WGS sequence"/>
</dbReference>
<reference evidence="2 3" key="1">
    <citation type="submission" date="2013-08" db="EMBL/GenBank/DDBJ databases">
        <authorList>
            <person name="Weinstock G."/>
            <person name="Sodergren E."/>
            <person name="Wylie T."/>
            <person name="Fulton L."/>
            <person name="Fulton R."/>
            <person name="Fronick C."/>
            <person name="O'Laughlin M."/>
            <person name="Godfrey J."/>
            <person name="Miner T."/>
            <person name="Herter B."/>
            <person name="Appelbaum E."/>
            <person name="Cordes M."/>
            <person name="Lek S."/>
            <person name="Wollam A."/>
            <person name="Pepin K.H."/>
            <person name="Palsikar V.B."/>
            <person name="Mitreva M."/>
            <person name="Wilson R.K."/>
        </authorList>
    </citation>
    <scope>NUCLEOTIDE SEQUENCE [LARGE SCALE GENOMIC DNA]</scope>
    <source>
        <strain evidence="2 3">ATCC 14665</strain>
    </source>
</reference>
<evidence type="ECO:0000256" key="1">
    <source>
        <dbReference type="SAM" id="MobiDB-lite"/>
    </source>
</evidence>
<sequence>MSLPNMEVAEEAVSLMSYSLRLGLTPGVADADKQYWANSLAKRLHEPAFMLGFTPSTDYRADRLKPSGGAHGARYLEGRAYCPSTPSTHLYATQQYHDGEIDKATFRDRKVELAAYELHKRETKPNGKVMLACPALGNAPTVTCPLRELAEKASKKSRPSIDAEDLIPATLRDTICSKHSASFDPADLRREAQAFPYGTQEWEDFHTHARNAIESLNSQIKSGGGHNLHDSTRRPVHGFAAAQIMMTLVVAAFNMRKIVSFISDAAHEAAKGESKDPEVRRRDREHYNPYTGTYPPGVRPLTSAKARPDDGDGTGGPPLRE</sequence>
<organism evidence="2 3">
    <name type="scientific">Leifsonia aquatica ATCC 14665</name>
    <dbReference type="NCBI Taxonomy" id="1358026"/>
    <lineage>
        <taxon>Bacteria</taxon>
        <taxon>Bacillati</taxon>
        <taxon>Actinomycetota</taxon>
        <taxon>Actinomycetes</taxon>
        <taxon>Micrococcales</taxon>
        <taxon>Microbacteriaceae</taxon>
        <taxon>Leifsonia</taxon>
    </lineage>
</organism>
<dbReference type="EMBL" id="AWVQ01000342">
    <property type="protein sequence ID" value="ERK71022.1"/>
    <property type="molecule type" value="Genomic_DNA"/>
</dbReference>
<dbReference type="HOGENOM" id="CLU_865440_0_0_11"/>
<gene>
    <name evidence="2" type="ORF">N136_02616</name>
</gene>
<evidence type="ECO:0000313" key="3">
    <source>
        <dbReference type="Proteomes" id="UP000016605"/>
    </source>
</evidence>
<evidence type="ECO:0000313" key="2">
    <source>
        <dbReference type="EMBL" id="ERK71022.1"/>
    </source>
</evidence>
<evidence type="ECO:0008006" key="4">
    <source>
        <dbReference type="Google" id="ProtNLM"/>
    </source>
</evidence>
<accession>U2T8K2</accession>
<dbReference type="AlphaFoldDB" id="U2T8K2"/>
<protein>
    <recommendedName>
        <fullName evidence="4">Transposase DDE domain-containing protein</fullName>
    </recommendedName>
</protein>
<dbReference type="PATRIC" id="fig|1358026.3.peg.2226"/>
<feature type="region of interest" description="Disordered" evidence="1">
    <location>
        <begin position="267"/>
        <end position="321"/>
    </location>
</feature>